<proteinExistence type="predicted"/>
<protein>
    <submittedName>
        <fullName evidence="2">Uncharacterized protein</fullName>
    </submittedName>
</protein>
<keyword evidence="1" id="KW-1133">Transmembrane helix</keyword>
<sequence>MSSVLRRNLRIKVRGAKQAGYVITTELVLLAAALLVGTIIGWIAIRDALLQEMFDFASAIEANTYFAFDGLSAGQQPNAFENSSPTNFSGRSAYIANNNGEGGVVLINGGGDDTTTDPVDPPIDPLDPVVDPVTPTDPGPSAPVYTEIPFLDVVDPDPLALVVITEKVSILDCISSATRYNINIAKVLGGDLTGQCEVLINEVPDPSTIPADIENIVFLLLIDPVTGLTTDRVSIADCMARLATASAGQIYIEDLAAEGIGSCTILP</sequence>
<feature type="transmembrane region" description="Helical" evidence="1">
    <location>
        <begin position="21"/>
        <end position="45"/>
    </location>
</feature>
<keyword evidence="1" id="KW-0812">Transmembrane</keyword>
<accession>A0A127M529</accession>
<evidence type="ECO:0000313" key="3">
    <source>
        <dbReference type="Proteomes" id="UP000074119"/>
    </source>
</evidence>
<name>A0A127M529_9GAMM</name>
<dbReference type="Proteomes" id="UP000074119">
    <property type="component" value="Chromosome"/>
</dbReference>
<organism evidence="2 3">
    <name type="scientific">Zhongshania aliphaticivorans</name>
    <dbReference type="NCBI Taxonomy" id="1470434"/>
    <lineage>
        <taxon>Bacteria</taxon>
        <taxon>Pseudomonadati</taxon>
        <taxon>Pseudomonadota</taxon>
        <taxon>Gammaproteobacteria</taxon>
        <taxon>Cellvibrionales</taxon>
        <taxon>Spongiibacteraceae</taxon>
        <taxon>Zhongshania</taxon>
    </lineage>
</organism>
<dbReference type="RefSeq" id="WP_008247955.1">
    <property type="nucleotide sequence ID" value="NZ_CP014544.1"/>
</dbReference>
<dbReference type="AlphaFoldDB" id="A0A127M529"/>
<dbReference type="EMBL" id="CP014544">
    <property type="protein sequence ID" value="AMO68350.1"/>
    <property type="molecule type" value="Genomic_DNA"/>
</dbReference>
<gene>
    <name evidence="2" type="ORF">AZF00_08540</name>
</gene>
<dbReference type="KEGG" id="zal:AZF00_08540"/>
<evidence type="ECO:0000313" key="2">
    <source>
        <dbReference type="EMBL" id="AMO68350.1"/>
    </source>
</evidence>
<reference evidence="2 3" key="1">
    <citation type="submission" date="2015-12" db="EMBL/GenBank/DDBJ databases">
        <authorList>
            <person name="Shamseldin A."/>
            <person name="Moawad H."/>
            <person name="Abd El-Rahim W.M."/>
            <person name="Sadowsky M.J."/>
        </authorList>
    </citation>
    <scope>NUCLEOTIDE SEQUENCE [LARGE SCALE GENOMIC DNA]</scope>
    <source>
        <strain evidence="2 3">SM2</strain>
    </source>
</reference>
<evidence type="ECO:0000256" key="1">
    <source>
        <dbReference type="SAM" id="Phobius"/>
    </source>
</evidence>
<keyword evidence="1" id="KW-0472">Membrane</keyword>